<evidence type="ECO:0000313" key="7">
    <source>
        <dbReference type="EMBL" id="KAL3799255.1"/>
    </source>
</evidence>
<comment type="caution">
    <text evidence="7">The sequence shown here is derived from an EMBL/GenBank/DDBJ whole genome shotgun (WGS) entry which is preliminary data.</text>
</comment>
<accession>A0ABD3QG01</accession>
<keyword evidence="4" id="KW-0067">ATP-binding</keyword>
<dbReference type="GO" id="GO:0004788">
    <property type="term" value="F:thiamine diphosphokinase activity"/>
    <property type="evidence" value="ECO:0007669"/>
    <property type="project" value="UniProtKB-ARBA"/>
</dbReference>
<dbReference type="InterPro" id="IPR006282">
    <property type="entry name" value="Thi_PPkinase"/>
</dbReference>
<name>A0ABD3QG01_9STRA</name>
<keyword evidence="8" id="KW-1185">Reference proteome</keyword>
<dbReference type="PANTHER" id="PTHR13622">
    <property type="entry name" value="THIAMIN PYROPHOSPHOKINASE"/>
    <property type="match status" value="1"/>
</dbReference>
<proteinExistence type="predicted"/>
<keyword evidence="2" id="KW-0547">Nucleotide-binding</keyword>
<evidence type="ECO:0000313" key="8">
    <source>
        <dbReference type="Proteomes" id="UP001516023"/>
    </source>
</evidence>
<dbReference type="Pfam" id="PF04265">
    <property type="entry name" value="TPK_B1_binding"/>
    <property type="match status" value="1"/>
</dbReference>
<dbReference type="GO" id="GO:0016301">
    <property type="term" value="F:kinase activity"/>
    <property type="evidence" value="ECO:0007669"/>
    <property type="project" value="UniProtKB-KW"/>
</dbReference>
<protein>
    <recommendedName>
        <fullName evidence="6">Thiamin pyrophosphokinase thiamin-binding domain-containing protein</fullName>
    </recommendedName>
</protein>
<keyword evidence="5" id="KW-0812">Transmembrane</keyword>
<dbReference type="GO" id="GO:0005524">
    <property type="term" value="F:ATP binding"/>
    <property type="evidence" value="ECO:0007669"/>
    <property type="project" value="UniProtKB-KW"/>
</dbReference>
<dbReference type="InterPro" id="IPR007373">
    <property type="entry name" value="Thiamin_PyroPKinase_B1-bd"/>
</dbReference>
<dbReference type="FunFam" id="2.60.120.320:FF:000001">
    <property type="entry name" value="Thiamine pyrophosphokinase"/>
    <property type="match status" value="1"/>
</dbReference>
<feature type="transmembrane region" description="Helical" evidence="5">
    <location>
        <begin position="12"/>
        <end position="35"/>
    </location>
</feature>
<feature type="domain" description="Thiamin pyrophosphokinase thiamin-binding" evidence="6">
    <location>
        <begin position="303"/>
        <end position="365"/>
    </location>
</feature>
<dbReference type="SMART" id="SM00983">
    <property type="entry name" value="TPK_B1_binding"/>
    <property type="match status" value="1"/>
</dbReference>
<dbReference type="GO" id="GO:0042723">
    <property type="term" value="P:thiamine-containing compound metabolic process"/>
    <property type="evidence" value="ECO:0007669"/>
    <property type="project" value="UniProtKB-ARBA"/>
</dbReference>
<reference evidence="7 8" key="1">
    <citation type="journal article" date="2020" name="G3 (Bethesda)">
        <title>Improved Reference Genome for Cyclotella cryptica CCMP332, a Model for Cell Wall Morphogenesis, Salinity Adaptation, and Lipid Production in Diatoms (Bacillariophyta).</title>
        <authorList>
            <person name="Roberts W.R."/>
            <person name="Downey K.M."/>
            <person name="Ruck E.C."/>
            <person name="Traller J.C."/>
            <person name="Alverson A.J."/>
        </authorList>
    </citation>
    <scope>NUCLEOTIDE SEQUENCE [LARGE SCALE GENOMIC DNA]</scope>
    <source>
        <strain evidence="7 8">CCMP332</strain>
    </source>
</reference>
<dbReference type="InterPro" id="IPR007371">
    <property type="entry name" value="TPK_catalytic"/>
</dbReference>
<keyword evidence="5" id="KW-1133">Transmembrane helix</keyword>
<dbReference type="SUPFAM" id="SSF63999">
    <property type="entry name" value="Thiamin pyrophosphokinase, catalytic domain"/>
    <property type="match status" value="1"/>
</dbReference>
<evidence type="ECO:0000256" key="4">
    <source>
        <dbReference type="ARBA" id="ARBA00022840"/>
    </source>
</evidence>
<keyword evidence="1" id="KW-0808">Transferase</keyword>
<dbReference type="NCBIfam" id="TIGR01378">
    <property type="entry name" value="thi_PPkinase"/>
    <property type="match status" value="1"/>
</dbReference>
<evidence type="ECO:0000256" key="2">
    <source>
        <dbReference type="ARBA" id="ARBA00022741"/>
    </source>
</evidence>
<dbReference type="InterPro" id="IPR036759">
    <property type="entry name" value="TPK_catalytic_sf"/>
</dbReference>
<evidence type="ECO:0000256" key="1">
    <source>
        <dbReference type="ARBA" id="ARBA00022679"/>
    </source>
</evidence>
<dbReference type="InterPro" id="IPR036371">
    <property type="entry name" value="TPK_B1-bd_sf"/>
</dbReference>
<evidence type="ECO:0000259" key="6">
    <source>
        <dbReference type="SMART" id="SM00983"/>
    </source>
</evidence>
<dbReference type="EMBL" id="JABMIG020000040">
    <property type="protein sequence ID" value="KAL3799255.1"/>
    <property type="molecule type" value="Genomic_DNA"/>
</dbReference>
<keyword evidence="3" id="KW-0418">Kinase</keyword>
<gene>
    <name evidence="7" type="ORF">HJC23_012980</name>
</gene>
<dbReference type="Pfam" id="PF04263">
    <property type="entry name" value="TPK_catalytic"/>
    <property type="match status" value="1"/>
</dbReference>
<organism evidence="7 8">
    <name type="scientific">Cyclotella cryptica</name>
    <dbReference type="NCBI Taxonomy" id="29204"/>
    <lineage>
        <taxon>Eukaryota</taxon>
        <taxon>Sar</taxon>
        <taxon>Stramenopiles</taxon>
        <taxon>Ochrophyta</taxon>
        <taxon>Bacillariophyta</taxon>
        <taxon>Coscinodiscophyceae</taxon>
        <taxon>Thalassiosirophycidae</taxon>
        <taxon>Stephanodiscales</taxon>
        <taxon>Stephanodiscaceae</taxon>
        <taxon>Cyclotella</taxon>
    </lineage>
</organism>
<dbReference type="AlphaFoldDB" id="A0ABD3QG01"/>
<dbReference type="Proteomes" id="UP001516023">
    <property type="component" value="Unassembled WGS sequence"/>
</dbReference>
<dbReference type="SUPFAM" id="SSF63862">
    <property type="entry name" value="Thiamin pyrophosphokinase, substrate-binding domain"/>
    <property type="match status" value="1"/>
</dbReference>
<dbReference type="Gene3D" id="2.60.120.320">
    <property type="entry name" value="Thiamin pyrophosphokinase, thiamin-binding domain"/>
    <property type="match status" value="1"/>
</dbReference>
<evidence type="ECO:0000256" key="3">
    <source>
        <dbReference type="ARBA" id="ARBA00022777"/>
    </source>
</evidence>
<keyword evidence="5" id="KW-0472">Membrane</keyword>
<dbReference type="Gene3D" id="3.40.50.10240">
    <property type="entry name" value="Thiamin pyrophosphokinase, catalytic domain"/>
    <property type="match status" value="1"/>
</dbReference>
<evidence type="ECO:0000256" key="5">
    <source>
        <dbReference type="SAM" id="Phobius"/>
    </source>
</evidence>
<sequence>MIDGCDTLDVTTSFVTIIVVYLGRTLLPVIALIPFKGRCFKPLRISQRTRFMREKMAASASTDGDREDHLVHRYDSPFLSSDSNDQKSLPPAALIILNTPIINHNNPNKGVESYELPGVLNALWQSSSYRICADGGANRLYEATVASHEALHSQETASSRSFLPDLITGDLDSLLPHVQEFYEHRGVPIVRIEDQDYHDLDKALMAVENWLDERDSTNDIPTVSKLKSKVFIYGGFGGRFDQEMGCINALFVWGQRRKFRHTSMALYGEETCAFILPALPKTCEVRIRFPNGDDANSSNNAKGQYIVGEGPTCGLIPLGGRCDEVITTGLKWNLDGNLPLEFGGLVSSSNRVINELVTVKSSSALVFTAEIITKR</sequence>
<dbReference type="PANTHER" id="PTHR13622:SF8">
    <property type="entry name" value="THIAMIN PYROPHOSPHOKINASE 1"/>
    <property type="match status" value="1"/>
</dbReference>
<dbReference type="CDD" id="cd07995">
    <property type="entry name" value="TPK"/>
    <property type="match status" value="1"/>
</dbReference>